<keyword evidence="7" id="KW-0732">Signal</keyword>
<dbReference type="GeneID" id="28741865"/>
<evidence type="ECO:0000256" key="7">
    <source>
        <dbReference type="SAM" id="SignalP"/>
    </source>
</evidence>
<keyword evidence="3 6" id="KW-1133">Transmembrane helix</keyword>
<dbReference type="RefSeq" id="XP_017994663.1">
    <property type="nucleotide sequence ID" value="XM_018149985.1"/>
</dbReference>
<dbReference type="AlphaFoldDB" id="A0A0N1HGR2"/>
<dbReference type="InterPro" id="IPR032805">
    <property type="entry name" value="Wax_synthase_dom"/>
</dbReference>
<feature type="compositionally biased region" description="Gly residues" evidence="5">
    <location>
        <begin position="23"/>
        <end position="34"/>
    </location>
</feature>
<feature type="transmembrane region" description="Helical" evidence="6">
    <location>
        <begin position="248"/>
        <end position="269"/>
    </location>
</feature>
<feature type="transmembrane region" description="Helical" evidence="6">
    <location>
        <begin position="276"/>
        <end position="295"/>
    </location>
</feature>
<dbReference type="Pfam" id="PF13813">
    <property type="entry name" value="MBOAT_2"/>
    <property type="match status" value="1"/>
</dbReference>
<sequence length="495" mass="53742">MRFTAITVLTFLLATAPALGDRGQFGGQGGGRGQAGPPAAIGQAPPAPGQGGPAGGRGGAGRFGRPNGGNGGGGRGGAIDTSLIPPYGIQQGVKANDGTANCVGVGGKGIPCDCPPAIDKLATAIQAQVAGGAQFPTDYYNNSHFIAIPLWYIDFVLLTPRDGKDAPAFTGRKLADDELRDDASVVAAHGQSWKDLLTFWERVKWSIRLMLPAQRGIGWNWQVKNVPTDPYARLSCWQYVRCQLRWVVFYYVQSVAALFILGMGCVFRAERRSDELLMAVAADAIVGWSGAVWVWDRLNCAYLLAAALGVATGVTEPWEWPPLMGPLKDAWSVRQMWSATYHQACRRLLSRPPKQLASFLGLRNGSLASGYSQLFISFGISCLFHQAQMFNVTRRDMGELAFFMSQPVAIVAEDLVRWAWKKSGISGKNLHFERAVGYGWTFVWFSSSLHLYISGLVEARVIKDWLLGYKPLGTGADVGQQLLMWLRDLPKNAGK</sequence>
<comment type="caution">
    <text evidence="9">The sequence shown here is derived from an EMBL/GenBank/DDBJ whole genome shotgun (WGS) entry which is preliminary data.</text>
</comment>
<evidence type="ECO:0000256" key="5">
    <source>
        <dbReference type="SAM" id="MobiDB-lite"/>
    </source>
</evidence>
<proteinExistence type="predicted"/>
<evidence type="ECO:0000256" key="1">
    <source>
        <dbReference type="ARBA" id="ARBA00004141"/>
    </source>
</evidence>
<dbReference type="EMBL" id="LFJN01000052">
    <property type="protein sequence ID" value="KPI34700.1"/>
    <property type="molecule type" value="Genomic_DNA"/>
</dbReference>
<evidence type="ECO:0000256" key="6">
    <source>
        <dbReference type="SAM" id="Phobius"/>
    </source>
</evidence>
<dbReference type="GO" id="GO:0016020">
    <property type="term" value="C:membrane"/>
    <property type="evidence" value="ECO:0007669"/>
    <property type="project" value="UniProtKB-SubCell"/>
</dbReference>
<reference evidence="9 10" key="1">
    <citation type="submission" date="2015-06" db="EMBL/GenBank/DDBJ databases">
        <title>Draft genome of the ant-associated black yeast Phialophora attae CBS 131958.</title>
        <authorList>
            <person name="Moreno L.F."/>
            <person name="Stielow B.J."/>
            <person name="de Hoog S."/>
            <person name="Vicente V.A."/>
            <person name="Weiss V.A."/>
            <person name="de Vries M."/>
            <person name="Cruz L.M."/>
            <person name="Souza E.M."/>
        </authorList>
    </citation>
    <scope>NUCLEOTIDE SEQUENCE [LARGE SCALE GENOMIC DNA]</scope>
    <source>
        <strain evidence="9 10">CBS 131958</strain>
    </source>
</reference>
<evidence type="ECO:0000256" key="4">
    <source>
        <dbReference type="ARBA" id="ARBA00023136"/>
    </source>
</evidence>
<feature type="compositionally biased region" description="Gly residues" evidence="5">
    <location>
        <begin position="49"/>
        <end position="77"/>
    </location>
</feature>
<dbReference type="Proteomes" id="UP000038010">
    <property type="component" value="Unassembled WGS sequence"/>
</dbReference>
<feature type="signal peptide" evidence="7">
    <location>
        <begin position="1"/>
        <end position="20"/>
    </location>
</feature>
<keyword evidence="4 6" id="KW-0472">Membrane</keyword>
<evidence type="ECO:0000313" key="10">
    <source>
        <dbReference type="Proteomes" id="UP000038010"/>
    </source>
</evidence>
<evidence type="ECO:0000256" key="2">
    <source>
        <dbReference type="ARBA" id="ARBA00022692"/>
    </source>
</evidence>
<protein>
    <recommendedName>
        <fullName evidence="8">Wax synthase domain-containing protein</fullName>
    </recommendedName>
</protein>
<gene>
    <name evidence="9" type="ORF">AB675_9451</name>
</gene>
<name>A0A0N1HGR2_9EURO</name>
<organism evidence="9 10">
    <name type="scientific">Cyphellophora attinorum</name>
    <dbReference type="NCBI Taxonomy" id="1664694"/>
    <lineage>
        <taxon>Eukaryota</taxon>
        <taxon>Fungi</taxon>
        <taxon>Dikarya</taxon>
        <taxon>Ascomycota</taxon>
        <taxon>Pezizomycotina</taxon>
        <taxon>Eurotiomycetes</taxon>
        <taxon>Chaetothyriomycetidae</taxon>
        <taxon>Chaetothyriales</taxon>
        <taxon>Cyphellophoraceae</taxon>
        <taxon>Cyphellophora</taxon>
    </lineage>
</organism>
<feature type="chain" id="PRO_5005873271" description="Wax synthase domain-containing protein" evidence="7">
    <location>
        <begin position="21"/>
        <end position="495"/>
    </location>
</feature>
<accession>A0A0N1HGR2</accession>
<evidence type="ECO:0000259" key="8">
    <source>
        <dbReference type="Pfam" id="PF13813"/>
    </source>
</evidence>
<dbReference type="OrthoDB" id="1077582at2759"/>
<feature type="compositionally biased region" description="Low complexity" evidence="5">
    <location>
        <begin position="35"/>
        <end position="44"/>
    </location>
</feature>
<feature type="domain" description="Wax synthase" evidence="8">
    <location>
        <begin position="320"/>
        <end position="404"/>
    </location>
</feature>
<dbReference type="VEuPathDB" id="FungiDB:AB675_9451"/>
<evidence type="ECO:0000313" key="9">
    <source>
        <dbReference type="EMBL" id="KPI34700.1"/>
    </source>
</evidence>
<keyword evidence="10" id="KW-1185">Reference proteome</keyword>
<evidence type="ECO:0000256" key="3">
    <source>
        <dbReference type="ARBA" id="ARBA00022989"/>
    </source>
</evidence>
<comment type="subcellular location">
    <subcellularLocation>
        <location evidence="1">Membrane</location>
        <topology evidence="1">Multi-pass membrane protein</topology>
    </subcellularLocation>
</comment>
<feature type="region of interest" description="Disordered" evidence="5">
    <location>
        <begin position="23"/>
        <end position="81"/>
    </location>
</feature>
<keyword evidence="2 6" id="KW-0812">Transmembrane</keyword>